<dbReference type="RefSeq" id="XP_031912066.1">
    <property type="nucleotide sequence ID" value="XM_032055000.1"/>
</dbReference>
<accession>A0A5N6SRK1</accession>
<evidence type="ECO:0000313" key="2">
    <source>
        <dbReference type="EMBL" id="KAE8136003.1"/>
    </source>
</evidence>
<name>A0A5N6SRK1_ASPPS</name>
<feature type="domain" description="2EXR" evidence="1">
    <location>
        <begin position="28"/>
        <end position="142"/>
    </location>
</feature>
<dbReference type="AlphaFoldDB" id="A0A5N6SRK1"/>
<dbReference type="Pfam" id="PF20150">
    <property type="entry name" value="2EXR"/>
    <property type="match status" value="1"/>
</dbReference>
<dbReference type="Proteomes" id="UP000325672">
    <property type="component" value="Unassembled WGS sequence"/>
</dbReference>
<dbReference type="EMBL" id="ML743588">
    <property type="protein sequence ID" value="KAE8136003.1"/>
    <property type="molecule type" value="Genomic_DNA"/>
</dbReference>
<keyword evidence="3" id="KW-1185">Reference proteome</keyword>
<proteinExistence type="predicted"/>
<evidence type="ECO:0000313" key="3">
    <source>
        <dbReference type="Proteomes" id="UP000325672"/>
    </source>
</evidence>
<dbReference type="InterPro" id="IPR045518">
    <property type="entry name" value="2EXR"/>
</dbReference>
<dbReference type="OrthoDB" id="3546385at2759"/>
<sequence length="294" mass="34211">MFVTYADSVNKSKYPATMAAVATNLSQFPRFTNLPPELRYLVWRCALPHDVGQVLFPYKKGCWCSRHLSESDEAYTEWCNIAFEFRHDLLDPVQFYIALVFVNRESRAIALAWAREMGIQMRFHRDKQSFVFVRQFDPVRDVLYVPFDKVDEFIHEPIDRQFEPDLVGRMVDVQPNVRHIAVPEALLQSDPAALREIFDLFYHPKVFFIIIDAQPDWNESSMNVYQRWELDALQGKGFFWNSEHGRFDCGIGLSIGDETLYQRIGRAINALGSSFIQSHLVDGFEVRPAFGVRK</sequence>
<organism evidence="2 3">
    <name type="scientific">Aspergillus pseudotamarii</name>
    <dbReference type="NCBI Taxonomy" id="132259"/>
    <lineage>
        <taxon>Eukaryota</taxon>
        <taxon>Fungi</taxon>
        <taxon>Dikarya</taxon>
        <taxon>Ascomycota</taxon>
        <taxon>Pezizomycotina</taxon>
        <taxon>Eurotiomycetes</taxon>
        <taxon>Eurotiomycetidae</taxon>
        <taxon>Eurotiales</taxon>
        <taxon>Aspergillaceae</taxon>
        <taxon>Aspergillus</taxon>
        <taxon>Aspergillus subgen. Circumdati</taxon>
    </lineage>
</organism>
<protein>
    <recommendedName>
        <fullName evidence="1">2EXR domain-containing protein</fullName>
    </recommendedName>
</protein>
<evidence type="ECO:0000259" key="1">
    <source>
        <dbReference type="Pfam" id="PF20150"/>
    </source>
</evidence>
<gene>
    <name evidence="2" type="ORF">BDV38DRAFT_250845</name>
</gene>
<reference evidence="2 3" key="1">
    <citation type="submission" date="2019-04" db="EMBL/GenBank/DDBJ databases">
        <title>Friends and foes A comparative genomics study of 23 Aspergillus species from section Flavi.</title>
        <authorList>
            <consortium name="DOE Joint Genome Institute"/>
            <person name="Kjaerbolling I."/>
            <person name="Vesth T."/>
            <person name="Frisvad J.C."/>
            <person name="Nybo J.L."/>
            <person name="Theobald S."/>
            <person name="Kildgaard S."/>
            <person name="Isbrandt T."/>
            <person name="Kuo A."/>
            <person name="Sato A."/>
            <person name="Lyhne E.K."/>
            <person name="Kogle M.E."/>
            <person name="Wiebenga A."/>
            <person name="Kun R.S."/>
            <person name="Lubbers R.J."/>
            <person name="Makela M.R."/>
            <person name="Barry K."/>
            <person name="Chovatia M."/>
            <person name="Clum A."/>
            <person name="Daum C."/>
            <person name="Haridas S."/>
            <person name="He G."/>
            <person name="LaButti K."/>
            <person name="Lipzen A."/>
            <person name="Mondo S."/>
            <person name="Riley R."/>
            <person name="Salamov A."/>
            <person name="Simmons B.A."/>
            <person name="Magnuson J.K."/>
            <person name="Henrissat B."/>
            <person name="Mortensen U.H."/>
            <person name="Larsen T.O."/>
            <person name="Devries R.P."/>
            <person name="Grigoriev I.V."/>
            <person name="Machida M."/>
            <person name="Baker S.E."/>
            <person name="Andersen M.R."/>
        </authorList>
    </citation>
    <scope>NUCLEOTIDE SEQUENCE [LARGE SCALE GENOMIC DNA]</scope>
    <source>
        <strain evidence="2 3">CBS 117625</strain>
    </source>
</reference>
<dbReference type="GeneID" id="43639210"/>